<dbReference type="Pfam" id="PF03334">
    <property type="entry name" value="PhaG_MnhG_YufB"/>
    <property type="match status" value="1"/>
</dbReference>
<evidence type="ECO:0000313" key="2">
    <source>
        <dbReference type="EMBL" id="QQB46607.1"/>
    </source>
</evidence>
<organism evidence="2 3">
    <name type="scientific">Corynebacterium glucuronolyticum</name>
    <dbReference type="NCBI Taxonomy" id="39791"/>
    <lineage>
        <taxon>Bacteria</taxon>
        <taxon>Bacillati</taxon>
        <taxon>Actinomycetota</taxon>
        <taxon>Actinomycetes</taxon>
        <taxon>Mycobacteriales</taxon>
        <taxon>Corynebacteriaceae</taxon>
        <taxon>Corynebacterium</taxon>
    </lineage>
</organism>
<keyword evidence="1" id="KW-0812">Transmembrane</keyword>
<feature type="transmembrane region" description="Helical" evidence="1">
    <location>
        <begin position="68"/>
        <end position="89"/>
    </location>
</feature>
<evidence type="ECO:0000313" key="3">
    <source>
        <dbReference type="Proteomes" id="UP000596145"/>
    </source>
</evidence>
<keyword evidence="1" id="KW-0472">Membrane</keyword>
<feature type="transmembrane region" description="Helical" evidence="1">
    <location>
        <begin position="6"/>
        <end position="25"/>
    </location>
</feature>
<dbReference type="GO" id="GO:0015297">
    <property type="term" value="F:antiporter activity"/>
    <property type="evidence" value="ECO:0007669"/>
    <property type="project" value="InterPro"/>
</dbReference>
<sequence length="113" mass="12212">MITEIIVGIAVIFAGLMALASARAIWVAPDALTRANVLGPTTCIAIPVLLMAKLLHDWVTDGFDPNDTVRAVLSITGMLVVASVSSFYMGRALFSTRNEDPTQHELEDDPRMI</sequence>
<keyword evidence="1" id="KW-1133">Transmembrane helix</keyword>
<dbReference type="GO" id="GO:0098662">
    <property type="term" value="P:inorganic cation transmembrane transport"/>
    <property type="evidence" value="ECO:0007669"/>
    <property type="project" value="InterPro"/>
</dbReference>
<protein>
    <submittedName>
        <fullName evidence="2">Na+/H+ antiporter subunit G</fullName>
    </submittedName>
</protein>
<dbReference type="InterPro" id="IPR005133">
    <property type="entry name" value="PhaG_MnhG_YufB"/>
</dbReference>
<accession>A0A7T4JV82</accession>
<name>A0A7T4JV82_9CORY</name>
<dbReference type="AlphaFoldDB" id="A0A7T4JV82"/>
<feature type="transmembrane region" description="Helical" evidence="1">
    <location>
        <begin position="37"/>
        <end position="56"/>
    </location>
</feature>
<evidence type="ECO:0000256" key="1">
    <source>
        <dbReference type="SAM" id="Phobius"/>
    </source>
</evidence>
<dbReference type="Proteomes" id="UP000596145">
    <property type="component" value="Chromosome"/>
</dbReference>
<dbReference type="OrthoDB" id="4419197at2"/>
<dbReference type="EMBL" id="CP066007">
    <property type="protein sequence ID" value="QQB46607.1"/>
    <property type="molecule type" value="Genomic_DNA"/>
</dbReference>
<proteinExistence type="predicted"/>
<gene>
    <name evidence="2" type="ORF">I6I10_01240</name>
</gene>
<dbReference type="GeneID" id="92759068"/>
<dbReference type="NCBIfam" id="NF009318">
    <property type="entry name" value="PRK12674.2-3"/>
    <property type="match status" value="1"/>
</dbReference>
<dbReference type="RefSeq" id="WP_084036030.1">
    <property type="nucleotide sequence ID" value="NZ_CP066007.1"/>
</dbReference>
<reference evidence="2 3" key="1">
    <citation type="submission" date="2020-12" db="EMBL/GenBank/DDBJ databases">
        <title>FDA dAtabase for Regulatory Grade micrObial Sequences (FDA-ARGOS): Supporting development and validation of Infectious Disease Dx tests.</title>
        <authorList>
            <person name="Sproer C."/>
            <person name="Gronow S."/>
            <person name="Severitt S."/>
            <person name="Schroder I."/>
            <person name="Tallon L."/>
            <person name="Sadzewicz L."/>
            <person name="Zhao X."/>
            <person name="Boylan J."/>
            <person name="Ott S."/>
            <person name="Bowen H."/>
            <person name="Vavikolanu K."/>
            <person name="Mehta A."/>
            <person name="Aluvathingal J."/>
            <person name="Nadendla S."/>
            <person name="Lowell S."/>
            <person name="Myers T."/>
            <person name="Yan Y."/>
            <person name="Sichtig H."/>
        </authorList>
    </citation>
    <scope>NUCLEOTIDE SEQUENCE [LARGE SCALE GENOMIC DNA]</scope>
    <source>
        <strain evidence="2 3">FDAARGOS_1053</strain>
    </source>
</reference>